<keyword evidence="1" id="KW-0732">Signal</keyword>
<sequence>MFQFLFFCGWGLDGSVCCPSVKQALRMIITYFAKEIGMEMRLRHKFKYLFRCYCNI</sequence>
<reference evidence="2" key="2">
    <citation type="journal article" date="2015" name="Data Brief">
        <title>Shoot transcriptome of the giant reed, Arundo donax.</title>
        <authorList>
            <person name="Barrero R.A."/>
            <person name="Guerrero F.D."/>
            <person name="Moolhuijzen P."/>
            <person name="Goolsby J.A."/>
            <person name="Tidwell J."/>
            <person name="Bellgard S.E."/>
            <person name="Bellgard M.I."/>
        </authorList>
    </citation>
    <scope>NUCLEOTIDE SEQUENCE</scope>
    <source>
        <tissue evidence="2">Shoot tissue taken approximately 20 cm above the soil surface</tissue>
    </source>
</reference>
<evidence type="ECO:0000256" key="1">
    <source>
        <dbReference type="SAM" id="SignalP"/>
    </source>
</evidence>
<proteinExistence type="predicted"/>
<evidence type="ECO:0000313" key="2">
    <source>
        <dbReference type="EMBL" id="JAD94916.1"/>
    </source>
</evidence>
<organism evidence="2">
    <name type="scientific">Arundo donax</name>
    <name type="common">Giant reed</name>
    <name type="synonym">Donax arundinaceus</name>
    <dbReference type="NCBI Taxonomy" id="35708"/>
    <lineage>
        <taxon>Eukaryota</taxon>
        <taxon>Viridiplantae</taxon>
        <taxon>Streptophyta</taxon>
        <taxon>Embryophyta</taxon>
        <taxon>Tracheophyta</taxon>
        <taxon>Spermatophyta</taxon>
        <taxon>Magnoliopsida</taxon>
        <taxon>Liliopsida</taxon>
        <taxon>Poales</taxon>
        <taxon>Poaceae</taxon>
        <taxon>PACMAD clade</taxon>
        <taxon>Arundinoideae</taxon>
        <taxon>Arundineae</taxon>
        <taxon>Arundo</taxon>
    </lineage>
</organism>
<accession>A0A0A9E4B5</accession>
<reference evidence="2" key="1">
    <citation type="submission" date="2014-09" db="EMBL/GenBank/DDBJ databases">
        <authorList>
            <person name="Magalhaes I.L.F."/>
            <person name="Oliveira U."/>
            <person name="Santos F.R."/>
            <person name="Vidigal T.H.D.A."/>
            <person name="Brescovit A.D."/>
            <person name="Santos A.J."/>
        </authorList>
    </citation>
    <scope>NUCLEOTIDE SEQUENCE</scope>
    <source>
        <tissue evidence="2">Shoot tissue taken approximately 20 cm above the soil surface</tissue>
    </source>
</reference>
<dbReference type="EMBL" id="GBRH01202979">
    <property type="protein sequence ID" value="JAD94916.1"/>
    <property type="molecule type" value="Transcribed_RNA"/>
</dbReference>
<protein>
    <submittedName>
        <fullName evidence="2">Uncharacterized protein</fullName>
    </submittedName>
</protein>
<feature type="chain" id="PRO_5002046746" evidence="1">
    <location>
        <begin position="18"/>
        <end position="56"/>
    </location>
</feature>
<name>A0A0A9E4B5_ARUDO</name>
<feature type="signal peptide" evidence="1">
    <location>
        <begin position="1"/>
        <end position="17"/>
    </location>
</feature>
<dbReference type="AlphaFoldDB" id="A0A0A9E4B5"/>